<dbReference type="Pfam" id="PF07927">
    <property type="entry name" value="HicA_toxin"/>
    <property type="match status" value="1"/>
</dbReference>
<dbReference type="InterPro" id="IPR038570">
    <property type="entry name" value="HicA_sf"/>
</dbReference>
<dbReference type="GO" id="GO:0003729">
    <property type="term" value="F:mRNA binding"/>
    <property type="evidence" value="ECO:0007669"/>
    <property type="project" value="InterPro"/>
</dbReference>
<keyword evidence="4" id="KW-0255">Endonuclease</keyword>
<evidence type="ECO:0000313" key="8">
    <source>
        <dbReference type="EMBL" id="HEC78069.1"/>
    </source>
</evidence>
<dbReference type="Gene3D" id="3.30.920.30">
    <property type="entry name" value="Hypothetical protein"/>
    <property type="match status" value="1"/>
</dbReference>
<dbReference type="AlphaFoldDB" id="A0A9C9JZT3"/>
<keyword evidence="7" id="KW-0346">Stress response</keyword>
<comment type="caution">
    <text evidence="8">The sequence shown here is derived from an EMBL/GenBank/DDBJ whole genome shotgun (WGS) entry which is preliminary data.</text>
</comment>
<dbReference type="EMBL" id="DRIG01000031">
    <property type="protein sequence ID" value="HEC78069.1"/>
    <property type="molecule type" value="Genomic_DNA"/>
</dbReference>
<dbReference type="SUPFAM" id="SSF54786">
    <property type="entry name" value="YcfA/nrd intein domain"/>
    <property type="match status" value="1"/>
</dbReference>
<keyword evidence="2" id="KW-1277">Toxin-antitoxin system</keyword>
<evidence type="ECO:0000313" key="9">
    <source>
        <dbReference type="Proteomes" id="UP000885826"/>
    </source>
</evidence>
<evidence type="ECO:0000256" key="5">
    <source>
        <dbReference type="ARBA" id="ARBA00022801"/>
    </source>
</evidence>
<keyword evidence="3" id="KW-0540">Nuclease</keyword>
<sequence length="73" mass="8541">MSKLTPVSRTVLIKRLRKFGFKGPYQGGKHQFMIKKDIRLTLPNPHRKEIGIDLLNRILKQAGIPKNKWTNFQ</sequence>
<dbReference type="GO" id="GO:0016787">
    <property type="term" value="F:hydrolase activity"/>
    <property type="evidence" value="ECO:0007669"/>
    <property type="project" value="UniProtKB-KW"/>
</dbReference>
<gene>
    <name evidence="8" type="ORF">ENI34_02880</name>
</gene>
<evidence type="ECO:0000256" key="2">
    <source>
        <dbReference type="ARBA" id="ARBA00022649"/>
    </source>
</evidence>
<comment type="similarity">
    <text evidence="1">Belongs to the HicA mRNA interferase family.</text>
</comment>
<evidence type="ECO:0000256" key="6">
    <source>
        <dbReference type="ARBA" id="ARBA00022884"/>
    </source>
</evidence>
<name>A0A9C9JZT3_UNCW3</name>
<evidence type="ECO:0000256" key="1">
    <source>
        <dbReference type="ARBA" id="ARBA00006620"/>
    </source>
</evidence>
<evidence type="ECO:0000256" key="7">
    <source>
        <dbReference type="ARBA" id="ARBA00023016"/>
    </source>
</evidence>
<proteinExistence type="inferred from homology"/>
<protein>
    <submittedName>
        <fullName evidence="8">Type II toxin-antitoxin system HicA family toxin</fullName>
    </submittedName>
</protein>
<evidence type="ECO:0000256" key="4">
    <source>
        <dbReference type="ARBA" id="ARBA00022759"/>
    </source>
</evidence>
<organism evidence="8 9">
    <name type="scientific">candidate division WOR-3 bacterium</name>
    <dbReference type="NCBI Taxonomy" id="2052148"/>
    <lineage>
        <taxon>Bacteria</taxon>
        <taxon>Bacteria division WOR-3</taxon>
    </lineage>
</organism>
<keyword evidence="5" id="KW-0378">Hydrolase</keyword>
<dbReference type="GO" id="GO:0004519">
    <property type="term" value="F:endonuclease activity"/>
    <property type="evidence" value="ECO:0007669"/>
    <property type="project" value="UniProtKB-KW"/>
</dbReference>
<keyword evidence="6" id="KW-0694">RNA-binding</keyword>
<reference evidence="8" key="1">
    <citation type="journal article" date="2020" name="mSystems">
        <title>Genome- and Community-Level Interaction Insights into Carbon Utilization and Element Cycling Functions of Hydrothermarchaeota in Hydrothermal Sediment.</title>
        <authorList>
            <person name="Zhou Z."/>
            <person name="Liu Y."/>
            <person name="Xu W."/>
            <person name="Pan J."/>
            <person name="Luo Z.H."/>
            <person name="Li M."/>
        </authorList>
    </citation>
    <scope>NUCLEOTIDE SEQUENCE</scope>
    <source>
        <strain evidence="8">HyVt-388</strain>
    </source>
</reference>
<dbReference type="Proteomes" id="UP000885826">
    <property type="component" value="Unassembled WGS sequence"/>
</dbReference>
<accession>A0A9C9JZT3</accession>
<evidence type="ECO:0000256" key="3">
    <source>
        <dbReference type="ARBA" id="ARBA00022722"/>
    </source>
</evidence>
<dbReference type="InterPro" id="IPR012933">
    <property type="entry name" value="HicA_mRNA_interferase"/>
</dbReference>